<feature type="transmembrane region" description="Helical" evidence="10">
    <location>
        <begin position="331"/>
        <end position="354"/>
    </location>
</feature>
<keyword evidence="4 10" id="KW-0812">Transmembrane</keyword>
<evidence type="ECO:0000256" key="6">
    <source>
        <dbReference type="ARBA" id="ARBA00022741"/>
    </source>
</evidence>
<dbReference type="PANTHER" id="PTHR19229">
    <property type="entry name" value="ATP-BINDING CASSETTE TRANSPORTER SUBFAMILY A ABCA"/>
    <property type="match status" value="1"/>
</dbReference>
<dbReference type="GO" id="GO:0016887">
    <property type="term" value="F:ATP hydrolysis activity"/>
    <property type="evidence" value="ECO:0007669"/>
    <property type="project" value="InterPro"/>
</dbReference>
<feature type="transmembrane region" description="Helical" evidence="10">
    <location>
        <begin position="834"/>
        <end position="858"/>
    </location>
</feature>
<name>A0A2J6PZT0_9HELO</name>
<keyword evidence="9 10" id="KW-0472">Membrane</keyword>
<dbReference type="InterPro" id="IPR003593">
    <property type="entry name" value="AAA+_ATPase"/>
</dbReference>
<dbReference type="OrthoDB" id="8061355at2759"/>
<sequence>MSSPRQLPQWRRIYRQTITLIYKNLLIAFKAPIATICRALLFPIAVTLIFCFLKHVRATSSGSINPSTFGIANSSTPIRDLGAAIIATPNRRLVFVRNGISNATLGPIIEGILNDPAMKGVEGLAVDDPNDLFELCRQSVAGSSNCYAAVLFSSFNDTTVEYSIAMDQSTLSPAESNGGYGDHTPNSKLNRLIFPLQWAIDSHIGNFSTLTPPSTLPWSGFFGPNSIDANTFDSYYAGSEAISGRYWLYLVSEFVAPVFFLVLIGVVYHLNTFVATERQTTISELMAAQNVTSTPRIISTLITFYLIYFPGFLISSILFTQILFTLTSDILFLFVTLLAGAAVIISSHFVASFFGKAQLAGLYSSTLAISLAFVTLSASLRYTPPQPEMLALSLIFPPYCFANFISDVARREGLLRAFSLKPIPPLDTGYEIVQKLDGYLYVVFFMIQIVAYTAGTYAVERGLWGVPRKYEHIPADSDIALRCTALSKTYKDKRRWYWPFVRKGATVLAVDNLNLEVKKGSVTFLLGPNGGGKTTTLKCVAGMIRMDSGSALALNEAGVVFGICPQTNVFWDNLTVQEHIKIWRKLKTASFEDVQADDDDILTECDLLEKIKAPAKTLSGGQMRKLQLAIAFVGGSKVCCIDEASSGLDPLSRRNIWNIIQKGHSRRTILVTTHFLDEADILADHIAIVYKGRLVCEGPSTSLKARYGNDYVIRSDNEFDKDTLVWRASSSTEATKKLLELEALSEDTAYDVRFPTLEQVFLKVTSASNTAVHDNGGDGIAGEEEITAVIDEKIFALENETPQDIDLDVGHSIGLARQIAALFRKRYSLLLQKAGWISYMINLVIPIIIASALVKFMYRFHALQTCDTNNLLLRNASYSTSGSAPGSPVFAPLDQWNPPQYYTTALLGPKAVFSGAVQDDLYVFNILDIFQSVQGQSTNASGQVDEALSTRAFVNSTDDMVFQITNSGLGSDLGFGIFAPTPQSATLYYNDYTDIRSESVAMLGLNLITNRIANDTATSGQARKVSTELRTMRTVPSNVSFFSMPITILICLSFIVAASVAVIYPAFEKNNRVRALHYGNGVSPFALWCGYLLFDIQVIIIQGCFVWGLLFVGPLSKLWYESNYVLGAFCFFGVATYLGTYFISLFLKKAAFAIAAGVHTLLFVLYIIAYVMNQSFGNQANLHQTYSRIQYGLGLSSPAANLARALFVASNSFEVLCGEYGTADVTHPFAYVRYGSVYINFLLQIIFLITCLFIHEYGSADWIRRNITHRGMPARLHYIVESSNAAEAPAPVETEKNALGSTNQQILKVSQISKFFGKLFAVENISFDIAANQTLALLGSNGAGKTTVINMIRGELKPNFGTIHLDGISVLKHPQRARLHMGVCPQDDAIDNLTVRQTLNFYATVKGLKNVSGNVDKVLTALNITIYEHVSVKGLSGGTRRKLSVAIALLGNPRILLLDEPSTGQDAGAKRVLWKALQDISKDRAILLTTHSMEEAEALATNVAIMGTRMLAKGTLGNLQEQYGGLFSIRAVRAQGVQKEEVEGCVTDAFGGAVSGYFDVNGQVGFGLPHEKEKLGGIMRVMEGLKGVVVEEEEGEGVSKGGAGSVGGSQVRSGPKKVIQDYTVTGPTLEEVFMNVARDSGIAGGV</sequence>
<keyword evidence="8 10" id="KW-1133">Transmembrane helix</keyword>
<organism evidence="12 13">
    <name type="scientific">Hyaloscypha hepaticicola</name>
    <dbReference type="NCBI Taxonomy" id="2082293"/>
    <lineage>
        <taxon>Eukaryota</taxon>
        <taxon>Fungi</taxon>
        <taxon>Dikarya</taxon>
        <taxon>Ascomycota</taxon>
        <taxon>Pezizomycotina</taxon>
        <taxon>Leotiomycetes</taxon>
        <taxon>Helotiales</taxon>
        <taxon>Hyaloscyphaceae</taxon>
        <taxon>Hyaloscypha</taxon>
    </lineage>
</organism>
<dbReference type="Pfam" id="PF00005">
    <property type="entry name" value="ABC_tran"/>
    <property type="match status" value="2"/>
</dbReference>
<protein>
    <submittedName>
        <fullName evidence="12">ABC transporter-like protein</fullName>
    </submittedName>
</protein>
<dbReference type="EMBL" id="KZ613489">
    <property type="protein sequence ID" value="PMD19454.1"/>
    <property type="molecule type" value="Genomic_DNA"/>
</dbReference>
<comment type="similarity">
    <text evidence="2">Belongs to the ABC transporter superfamily. ABCA family.</text>
</comment>
<dbReference type="PANTHER" id="PTHR19229:SF36">
    <property type="entry name" value="ATP-BINDING CASSETTE SUB-FAMILY A MEMBER 2"/>
    <property type="match status" value="1"/>
</dbReference>
<dbReference type="Proteomes" id="UP000235672">
    <property type="component" value="Unassembled WGS sequence"/>
</dbReference>
<dbReference type="InterPro" id="IPR013525">
    <property type="entry name" value="ABC2_TM"/>
</dbReference>
<gene>
    <name evidence="12" type="ORF">NA56DRAFT_660573</name>
</gene>
<keyword evidence="13" id="KW-1185">Reference proteome</keyword>
<dbReference type="SMART" id="SM00382">
    <property type="entry name" value="AAA"/>
    <property type="match status" value="2"/>
</dbReference>
<evidence type="ECO:0000256" key="2">
    <source>
        <dbReference type="ARBA" id="ARBA00008869"/>
    </source>
</evidence>
<dbReference type="GO" id="GO:0005319">
    <property type="term" value="F:lipid transporter activity"/>
    <property type="evidence" value="ECO:0007669"/>
    <property type="project" value="TreeGrafter"/>
</dbReference>
<dbReference type="PROSITE" id="PS00211">
    <property type="entry name" value="ABC_TRANSPORTER_1"/>
    <property type="match status" value="1"/>
</dbReference>
<evidence type="ECO:0000256" key="5">
    <source>
        <dbReference type="ARBA" id="ARBA00022737"/>
    </source>
</evidence>
<keyword evidence="6" id="KW-0547">Nucleotide-binding</keyword>
<feature type="transmembrane region" description="Helical" evidence="10">
    <location>
        <begin position="297"/>
        <end position="319"/>
    </location>
</feature>
<evidence type="ECO:0000256" key="3">
    <source>
        <dbReference type="ARBA" id="ARBA00022448"/>
    </source>
</evidence>
<dbReference type="GO" id="GO:0140359">
    <property type="term" value="F:ABC-type transporter activity"/>
    <property type="evidence" value="ECO:0007669"/>
    <property type="project" value="InterPro"/>
</dbReference>
<dbReference type="Pfam" id="PF12698">
    <property type="entry name" value="ABC2_membrane_3"/>
    <property type="match status" value="1"/>
</dbReference>
<evidence type="ECO:0000256" key="10">
    <source>
        <dbReference type="SAM" id="Phobius"/>
    </source>
</evidence>
<keyword evidence="7" id="KW-0067">ATP-binding</keyword>
<comment type="subcellular location">
    <subcellularLocation>
        <location evidence="1">Membrane</location>
        <topology evidence="1">Multi-pass membrane protein</topology>
    </subcellularLocation>
</comment>
<evidence type="ECO:0000256" key="4">
    <source>
        <dbReference type="ARBA" id="ARBA00022692"/>
    </source>
</evidence>
<evidence type="ECO:0000313" key="12">
    <source>
        <dbReference type="EMBL" id="PMD19454.1"/>
    </source>
</evidence>
<dbReference type="InterPro" id="IPR026082">
    <property type="entry name" value="ABCA"/>
</dbReference>
<dbReference type="Gene3D" id="3.40.50.300">
    <property type="entry name" value="P-loop containing nucleotide triphosphate hydrolases"/>
    <property type="match status" value="2"/>
</dbReference>
<feature type="transmembrane region" description="Helical" evidence="10">
    <location>
        <begin position="1124"/>
        <end position="1143"/>
    </location>
</feature>
<accession>A0A2J6PZT0</accession>
<feature type="transmembrane region" description="Helical" evidence="10">
    <location>
        <begin position="1150"/>
        <end position="1172"/>
    </location>
</feature>
<dbReference type="InterPro" id="IPR027417">
    <property type="entry name" value="P-loop_NTPase"/>
</dbReference>
<evidence type="ECO:0000256" key="9">
    <source>
        <dbReference type="ARBA" id="ARBA00023136"/>
    </source>
</evidence>
<evidence type="ECO:0000256" key="1">
    <source>
        <dbReference type="ARBA" id="ARBA00004141"/>
    </source>
</evidence>
<dbReference type="InterPro" id="IPR003439">
    <property type="entry name" value="ABC_transporter-like_ATP-bd"/>
</dbReference>
<dbReference type="CDD" id="cd03263">
    <property type="entry name" value="ABC_subfamily_A"/>
    <property type="match status" value="2"/>
</dbReference>
<evidence type="ECO:0000259" key="11">
    <source>
        <dbReference type="PROSITE" id="PS50893"/>
    </source>
</evidence>
<keyword evidence="3" id="KW-0813">Transport</keyword>
<feature type="domain" description="ABC transporter" evidence="11">
    <location>
        <begin position="1307"/>
        <end position="1532"/>
    </location>
</feature>
<feature type="domain" description="ABC transporter" evidence="11">
    <location>
        <begin position="481"/>
        <end position="716"/>
    </location>
</feature>
<dbReference type="PROSITE" id="PS50893">
    <property type="entry name" value="ABC_TRANSPORTER_2"/>
    <property type="match status" value="2"/>
</dbReference>
<evidence type="ECO:0000256" key="7">
    <source>
        <dbReference type="ARBA" id="ARBA00022840"/>
    </source>
</evidence>
<dbReference type="GO" id="GO:0016020">
    <property type="term" value="C:membrane"/>
    <property type="evidence" value="ECO:0007669"/>
    <property type="project" value="UniProtKB-SubCell"/>
</dbReference>
<evidence type="ECO:0000256" key="8">
    <source>
        <dbReference type="ARBA" id="ARBA00022989"/>
    </source>
</evidence>
<feature type="transmembrane region" description="Helical" evidence="10">
    <location>
        <begin position="246"/>
        <end position="268"/>
    </location>
</feature>
<feature type="transmembrane region" description="Helical" evidence="10">
    <location>
        <begin position="1237"/>
        <end position="1255"/>
    </location>
</feature>
<feature type="transmembrane region" description="Helical" evidence="10">
    <location>
        <begin position="1085"/>
        <end position="1112"/>
    </location>
</feature>
<feature type="transmembrane region" description="Helical" evidence="10">
    <location>
        <begin position="439"/>
        <end position="459"/>
    </location>
</feature>
<dbReference type="SUPFAM" id="SSF52540">
    <property type="entry name" value="P-loop containing nucleoside triphosphate hydrolases"/>
    <property type="match status" value="2"/>
</dbReference>
<evidence type="ECO:0000313" key="13">
    <source>
        <dbReference type="Proteomes" id="UP000235672"/>
    </source>
</evidence>
<feature type="transmembrane region" description="Helical" evidence="10">
    <location>
        <begin position="1041"/>
        <end position="1064"/>
    </location>
</feature>
<keyword evidence="5" id="KW-0677">Repeat</keyword>
<dbReference type="GO" id="GO:0005524">
    <property type="term" value="F:ATP binding"/>
    <property type="evidence" value="ECO:0007669"/>
    <property type="project" value="UniProtKB-KW"/>
</dbReference>
<dbReference type="STRING" id="1745343.A0A2J6PZT0"/>
<proteinExistence type="inferred from homology"/>
<feature type="transmembrane region" description="Helical" evidence="10">
    <location>
        <begin position="389"/>
        <end position="406"/>
    </location>
</feature>
<dbReference type="InterPro" id="IPR017871">
    <property type="entry name" value="ABC_transporter-like_CS"/>
</dbReference>
<feature type="transmembrane region" description="Helical" evidence="10">
    <location>
        <begin position="360"/>
        <end position="382"/>
    </location>
</feature>
<reference evidence="12 13" key="1">
    <citation type="submission" date="2016-05" db="EMBL/GenBank/DDBJ databases">
        <title>A degradative enzymes factory behind the ericoid mycorrhizal symbiosis.</title>
        <authorList>
            <consortium name="DOE Joint Genome Institute"/>
            <person name="Martino E."/>
            <person name="Morin E."/>
            <person name="Grelet G."/>
            <person name="Kuo A."/>
            <person name="Kohler A."/>
            <person name="Daghino S."/>
            <person name="Barry K."/>
            <person name="Choi C."/>
            <person name="Cichocki N."/>
            <person name="Clum A."/>
            <person name="Copeland A."/>
            <person name="Hainaut M."/>
            <person name="Haridas S."/>
            <person name="Labutti K."/>
            <person name="Lindquist E."/>
            <person name="Lipzen A."/>
            <person name="Khouja H.-R."/>
            <person name="Murat C."/>
            <person name="Ohm R."/>
            <person name="Olson A."/>
            <person name="Spatafora J."/>
            <person name="Veneault-Fourrey C."/>
            <person name="Henrissat B."/>
            <person name="Grigoriev I."/>
            <person name="Martin F."/>
            <person name="Perotto S."/>
        </authorList>
    </citation>
    <scope>NUCLEOTIDE SEQUENCE [LARGE SCALE GENOMIC DNA]</scope>
    <source>
        <strain evidence="12 13">UAMH 7357</strain>
    </source>
</reference>